<keyword evidence="4" id="KW-0009">Actin-binding</keyword>
<keyword evidence="5" id="KW-0175">Coiled coil</keyword>
<dbReference type="AlphaFoldDB" id="A0A668VCJ4"/>
<protein>
    <submittedName>
        <fullName evidence="6">Uncharacterized protein</fullName>
    </submittedName>
</protein>
<gene>
    <name evidence="6" type="primary">tnni1b</name>
</gene>
<dbReference type="InterPro" id="IPR001978">
    <property type="entry name" value="Troponin"/>
</dbReference>
<dbReference type="InterPro" id="IPR050875">
    <property type="entry name" value="Troponin_I"/>
</dbReference>
<reference evidence="6" key="1">
    <citation type="submission" date="2025-08" db="UniProtKB">
        <authorList>
            <consortium name="Ensembl"/>
        </authorList>
    </citation>
    <scope>IDENTIFICATION</scope>
</reference>
<dbReference type="Proteomes" id="UP000472276">
    <property type="component" value="Unassembled WGS sequence"/>
</dbReference>
<evidence type="ECO:0000256" key="2">
    <source>
        <dbReference type="ARBA" id="ARBA00009930"/>
    </source>
</evidence>
<sequence length="181" mass="20785">NRTGAVKNYDKFNFLLMIAKAKEELEQEIVEKDEQKAKYLDEKAPPIQTSGLSSAELRTLCEELHARIDVVDEERYDIEAKVLHNTREIKDLNIKVLDLRGKFKRPNLRRVRVSADAILCSLLGSKHKVSLDLRANLKSVKKEDTEKEKTVEVSDWRKNVEAMSGMEGRKKMFDAAKGQNQ</sequence>
<feature type="coiled-coil region" evidence="5">
    <location>
        <begin position="15"/>
        <end position="42"/>
    </location>
</feature>
<keyword evidence="7" id="KW-1185">Reference proteome</keyword>
<accession>A0A668VCJ4</accession>
<keyword evidence="3" id="KW-0514">Muscle protein</keyword>
<evidence type="ECO:0000256" key="5">
    <source>
        <dbReference type="SAM" id="Coils"/>
    </source>
</evidence>
<proteinExistence type="inferred from homology"/>
<dbReference type="InterPro" id="IPR038077">
    <property type="entry name" value="Troponin_sf"/>
</dbReference>
<dbReference type="SUPFAM" id="SSF90250">
    <property type="entry name" value="Troponin coil-coiled subunits"/>
    <property type="match status" value="1"/>
</dbReference>
<dbReference type="GO" id="GO:0060048">
    <property type="term" value="P:cardiac muscle contraction"/>
    <property type="evidence" value="ECO:0007669"/>
    <property type="project" value="TreeGrafter"/>
</dbReference>
<dbReference type="Ensembl" id="ENSOABT00000050123.2">
    <property type="protein sequence ID" value="ENSOABP00000048867.1"/>
    <property type="gene ID" value="ENSOABG00000021795.2"/>
</dbReference>
<dbReference type="Gene3D" id="6.10.250.180">
    <property type="match status" value="1"/>
</dbReference>
<evidence type="ECO:0000256" key="4">
    <source>
        <dbReference type="ARBA" id="ARBA00023203"/>
    </source>
</evidence>
<dbReference type="GO" id="GO:0003009">
    <property type="term" value="P:skeletal muscle contraction"/>
    <property type="evidence" value="ECO:0007669"/>
    <property type="project" value="TreeGrafter"/>
</dbReference>
<dbReference type="PANTHER" id="PTHR13738">
    <property type="entry name" value="TROPONIN I"/>
    <property type="match status" value="1"/>
</dbReference>
<name>A0A668VCJ4_OREAU</name>
<evidence type="ECO:0000256" key="3">
    <source>
        <dbReference type="ARBA" id="ARBA00023179"/>
    </source>
</evidence>
<dbReference type="GO" id="GO:0005861">
    <property type="term" value="C:troponin complex"/>
    <property type="evidence" value="ECO:0007669"/>
    <property type="project" value="InterPro"/>
</dbReference>
<evidence type="ECO:0000256" key="1">
    <source>
        <dbReference type="ARBA" id="ARBA00001988"/>
    </source>
</evidence>
<organism evidence="6 7">
    <name type="scientific">Oreochromis aureus</name>
    <name type="common">Israeli tilapia</name>
    <name type="synonym">Chromis aureus</name>
    <dbReference type="NCBI Taxonomy" id="47969"/>
    <lineage>
        <taxon>Eukaryota</taxon>
        <taxon>Metazoa</taxon>
        <taxon>Chordata</taxon>
        <taxon>Craniata</taxon>
        <taxon>Vertebrata</taxon>
        <taxon>Euteleostomi</taxon>
        <taxon>Actinopterygii</taxon>
        <taxon>Neopterygii</taxon>
        <taxon>Teleostei</taxon>
        <taxon>Neoteleostei</taxon>
        <taxon>Acanthomorphata</taxon>
        <taxon>Ovalentaria</taxon>
        <taxon>Cichlomorphae</taxon>
        <taxon>Cichliformes</taxon>
        <taxon>Cichlidae</taxon>
        <taxon>African cichlids</taxon>
        <taxon>Pseudocrenilabrinae</taxon>
        <taxon>Oreochromini</taxon>
        <taxon>Oreochromis</taxon>
    </lineage>
</organism>
<reference evidence="6" key="2">
    <citation type="submission" date="2025-09" db="UniProtKB">
        <authorList>
            <consortium name="Ensembl"/>
        </authorList>
    </citation>
    <scope>IDENTIFICATION</scope>
</reference>
<comment type="function">
    <text evidence="1">Troponin I is the inhibitory subunit of troponin, the thin filament regulatory complex which confers calcium-sensitivity to striated muscle actomyosin ATPase activity.</text>
</comment>
<dbReference type="Gene3D" id="1.20.5.350">
    <property type="match status" value="1"/>
</dbReference>
<dbReference type="GO" id="GO:0003779">
    <property type="term" value="F:actin binding"/>
    <property type="evidence" value="ECO:0007669"/>
    <property type="project" value="UniProtKB-KW"/>
</dbReference>
<dbReference type="Pfam" id="PF00992">
    <property type="entry name" value="Troponin"/>
    <property type="match status" value="1"/>
</dbReference>
<dbReference type="PANTHER" id="PTHR13738:SF9">
    <property type="entry name" value="TROPONIN I, SLOW SKELETAL MUSCLE"/>
    <property type="match status" value="1"/>
</dbReference>
<evidence type="ECO:0000313" key="7">
    <source>
        <dbReference type="Proteomes" id="UP000472276"/>
    </source>
</evidence>
<comment type="similarity">
    <text evidence="2">Belongs to the troponin I family.</text>
</comment>
<evidence type="ECO:0000313" key="6">
    <source>
        <dbReference type="Ensembl" id="ENSOABP00000048867.1"/>
    </source>
</evidence>